<keyword evidence="3" id="KW-1185">Reference proteome</keyword>
<evidence type="ECO:0000313" key="3">
    <source>
        <dbReference type="Proteomes" id="UP001526201"/>
    </source>
</evidence>
<dbReference type="Proteomes" id="UP001526201">
    <property type="component" value="Unassembled WGS sequence"/>
</dbReference>
<protein>
    <recommendedName>
        <fullName evidence="4">Lipoprotein</fullName>
    </recommendedName>
</protein>
<evidence type="ECO:0000313" key="2">
    <source>
        <dbReference type="EMBL" id="MCV7224605.1"/>
    </source>
</evidence>
<proteinExistence type="predicted"/>
<comment type="caution">
    <text evidence="2">The sequence shown here is derived from an EMBL/GenBank/DDBJ whole genome shotgun (WGS) entry which is preliminary data.</text>
</comment>
<dbReference type="EMBL" id="JACKTY010000004">
    <property type="protein sequence ID" value="MCV7224605.1"/>
    <property type="molecule type" value="Genomic_DNA"/>
</dbReference>
<feature type="region of interest" description="Disordered" evidence="1">
    <location>
        <begin position="1"/>
        <end position="32"/>
    </location>
</feature>
<name>A0ABT3C580_9MYCO</name>
<reference evidence="2 3" key="1">
    <citation type="journal article" date="2022" name="BMC Genomics">
        <title>Comparative genome analysis of mycobacteria focusing on tRNA and non-coding RNA.</title>
        <authorList>
            <person name="Behra P.R.K."/>
            <person name="Pettersson B.M.F."/>
            <person name="Ramesh M."/>
            <person name="Das S."/>
            <person name="Dasgupta S."/>
            <person name="Kirsebom L.A."/>
        </authorList>
    </citation>
    <scope>NUCLEOTIDE SEQUENCE [LARGE SCALE GENOMIC DNA]</scope>
    <source>
        <strain evidence="2 3">DSM 44078</strain>
    </source>
</reference>
<evidence type="ECO:0008006" key="4">
    <source>
        <dbReference type="Google" id="ProtNLM"/>
    </source>
</evidence>
<gene>
    <name evidence="2" type="ORF">H7J73_00900</name>
</gene>
<sequence>MSACAGGIVDDGTATPNERSPQAASSSTPRPSNANLVNAFDFYAQSGGRPGYFFTTPSGTWRCAIIPHEEAGCRSAKSAISLGVKGVPDTVVDAAGTPVAPNAVVVQSTGDAYFAKLDAGVLVRDSGPDQTLPFGRILAAAGFRCNVQDLGISCMSETSRSGFTFSADGFTPSYTDLPAGP</sequence>
<accession>A0ABT3C580</accession>
<organism evidence="2 3">
    <name type="scientific">Mycolicibacterium komossense</name>
    <dbReference type="NCBI Taxonomy" id="1779"/>
    <lineage>
        <taxon>Bacteria</taxon>
        <taxon>Bacillati</taxon>
        <taxon>Actinomycetota</taxon>
        <taxon>Actinomycetes</taxon>
        <taxon>Mycobacteriales</taxon>
        <taxon>Mycobacteriaceae</taxon>
        <taxon>Mycolicibacterium</taxon>
    </lineage>
</organism>
<evidence type="ECO:0000256" key="1">
    <source>
        <dbReference type="SAM" id="MobiDB-lite"/>
    </source>
</evidence>
<feature type="compositionally biased region" description="Polar residues" evidence="1">
    <location>
        <begin position="14"/>
        <end position="32"/>
    </location>
</feature>